<feature type="region of interest" description="Disordered" evidence="1">
    <location>
        <begin position="1"/>
        <end position="38"/>
    </location>
</feature>
<evidence type="ECO:0000259" key="2">
    <source>
        <dbReference type="Pfam" id="PF15353"/>
    </source>
</evidence>
<reference evidence="3" key="1">
    <citation type="submission" date="2022-12" db="EMBL/GenBank/DDBJ databases">
        <title>Chromosome-level genome assembly of the bean flower thrips Megalurothrips usitatus.</title>
        <authorList>
            <person name="Ma L."/>
            <person name="Liu Q."/>
            <person name="Li H."/>
            <person name="Cai W."/>
        </authorList>
    </citation>
    <scope>NUCLEOTIDE SEQUENCE</scope>
    <source>
        <strain evidence="3">Cailab_2022a</strain>
    </source>
</reference>
<evidence type="ECO:0000313" key="4">
    <source>
        <dbReference type="Proteomes" id="UP001075354"/>
    </source>
</evidence>
<feature type="compositionally biased region" description="Low complexity" evidence="1">
    <location>
        <begin position="221"/>
        <end position="239"/>
    </location>
</feature>
<feature type="domain" description="Headcase N-terminal" evidence="2">
    <location>
        <begin position="69"/>
        <end position="165"/>
    </location>
</feature>
<dbReference type="Proteomes" id="UP001075354">
    <property type="component" value="Chromosome 3"/>
</dbReference>
<dbReference type="EMBL" id="JAPTSV010000003">
    <property type="protein sequence ID" value="KAJ1529923.1"/>
    <property type="molecule type" value="Genomic_DNA"/>
</dbReference>
<sequence>MSRRRPQHDVLALDALGGLGPAPGPAPMPLQPPQPLQPQQQVEKAMNGHGRVTRCCAPSPAECLRVFNSNNNGKDPSLISLDDLRDAVRVLCNNEACTQGQYMHRECFEQFEASVLTYLKSCGRARSWSERQRVQNLWTKKGYDLAYKACGCRCARGHLRKDLDWSPPAQPANVRDEDAGAKKKKRRNKNNARPVLALGGAGHYKNDTNNNFGAEPRGRAGSLSSGSTGSSPPSGSLLSHAVMQGPQPGGAPSGRGRKGPGAAGANKQPDFFSER</sequence>
<dbReference type="AlphaFoldDB" id="A0AAV7XU47"/>
<protein>
    <recommendedName>
        <fullName evidence="2">Headcase N-terminal domain-containing protein</fullName>
    </recommendedName>
</protein>
<keyword evidence="4" id="KW-1185">Reference proteome</keyword>
<feature type="region of interest" description="Disordered" evidence="1">
    <location>
        <begin position="163"/>
        <end position="275"/>
    </location>
</feature>
<accession>A0AAV7XU47</accession>
<gene>
    <name evidence="3" type="ORF">ONE63_006652</name>
</gene>
<dbReference type="InterPro" id="IPR026066">
    <property type="entry name" value="Headcase"/>
</dbReference>
<dbReference type="InterPro" id="IPR054537">
    <property type="entry name" value="HECA_N"/>
</dbReference>
<dbReference type="PANTHER" id="PTHR13425">
    <property type="entry name" value="HEADCASE PROTEIN"/>
    <property type="match status" value="1"/>
</dbReference>
<dbReference type="Pfam" id="PF15353">
    <property type="entry name" value="HECA_N"/>
    <property type="match status" value="1"/>
</dbReference>
<evidence type="ECO:0000256" key="1">
    <source>
        <dbReference type="SAM" id="MobiDB-lite"/>
    </source>
</evidence>
<name>A0AAV7XU47_9NEOP</name>
<dbReference type="PANTHER" id="PTHR13425:SF3">
    <property type="entry name" value="HEADCASE PROTEIN HOMOLOG"/>
    <property type="match status" value="1"/>
</dbReference>
<proteinExistence type="predicted"/>
<comment type="caution">
    <text evidence="3">The sequence shown here is derived from an EMBL/GenBank/DDBJ whole genome shotgun (WGS) entry which is preliminary data.</text>
</comment>
<feature type="compositionally biased region" description="Pro residues" evidence="1">
    <location>
        <begin position="22"/>
        <end position="36"/>
    </location>
</feature>
<evidence type="ECO:0000313" key="3">
    <source>
        <dbReference type="EMBL" id="KAJ1529923.1"/>
    </source>
</evidence>
<organism evidence="3 4">
    <name type="scientific">Megalurothrips usitatus</name>
    <name type="common">bean blossom thrips</name>
    <dbReference type="NCBI Taxonomy" id="439358"/>
    <lineage>
        <taxon>Eukaryota</taxon>
        <taxon>Metazoa</taxon>
        <taxon>Ecdysozoa</taxon>
        <taxon>Arthropoda</taxon>
        <taxon>Hexapoda</taxon>
        <taxon>Insecta</taxon>
        <taxon>Pterygota</taxon>
        <taxon>Neoptera</taxon>
        <taxon>Paraneoptera</taxon>
        <taxon>Thysanoptera</taxon>
        <taxon>Terebrantia</taxon>
        <taxon>Thripoidea</taxon>
        <taxon>Thripidae</taxon>
        <taxon>Megalurothrips</taxon>
    </lineage>
</organism>